<dbReference type="EMBL" id="SWKR01000002">
    <property type="protein sequence ID" value="TKD50750.1"/>
    <property type="molecule type" value="Genomic_DNA"/>
</dbReference>
<sequence length="80" mass="9043">MSEATAPAPRSRRHRWLLLLPFVWQVACVPLVNDVAWRPFSLPFPMVWQMAGILFTTAIIAIVFAIDKRHPEFAPADGEA</sequence>
<evidence type="ECO:0000313" key="3">
    <source>
        <dbReference type="Proteomes" id="UP000309138"/>
    </source>
</evidence>
<gene>
    <name evidence="2" type="ORF">FBR43_08195</name>
</gene>
<organism evidence="2 3">
    <name type="scientific">Sphingomonas baiyangensis</name>
    <dbReference type="NCBI Taxonomy" id="2572576"/>
    <lineage>
        <taxon>Bacteria</taxon>
        <taxon>Pseudomonadati</taxon>
        <taxon>Pseudomonadota</taxon>
        <taxon>Alphaproteobacteria</taxon>
        <taxon>Sphingomonadales</taxon>
        <taxon>Sphingomonadaceae</taxon>
        <taxon>Sphingomonas</taxon>
    </lineage>
</organism>
<evidence type="ECO:0000313" key="2">
    <source>
        <dbReference type="EMBL" id="TKD50750.1"/>
    </source>
</evidence>
<accession>A0A4U1L3E6</accession>
<dbReference type="AlphaFoldDB" id="A0A4U1L3E6"/>
<protein>
    <submittedName>
        <fullName evidence="2">DUF3311 domain-containing protein</fullName>
    </submittedName>
</protein>
<feature type="transmembrane region" description="Helical" evidence="1">
    <location>
        <begin position="47"/>
        <end position="66"/>
    </location>
</feature>
<dbReference type="OrthoDB" id="3628949at2"/>
<comment type="caution">
    <text evidence="2">The sequence shown here is derived from an EMBL/GenBank/DDBJ whole genome shotgun (WGS) entry which is preliminary data.</text>
</comment>
<keyword evidence="1" id="KW-1133">Transmembrane helix</keyword>
<dbReference type="Proteomes" id="UP000309138">
    <property type="component" value="Unassembled WGS sequence"/>
</dbReference>
<proteinExistence type="predicted"/>
<dbReference type="RefSeq" id="WP_136942694.1">
    <property type="nucleotide sequence ID" value="NZ_SWKR01000002.1"/>
</dbReference>
<keyword evidence="1" id="KW-0472">Membrane</keyword>
<reference evidence="2 3" key="1">
    <citation type="submission" date="2019-04" db="EMBL/GenBank/DDBJ databases">
        <authorList>
            <person name="Yang Y."/>
            <person name="Wei D."/>
        </authorList>
    </citation>
    <scope>NUCLEOTIDE SEQUENCE [LARGE SCALE GENOMIC DNA]</scope>
    <source>
        <strain evidence="2 3">L-1-4w-11</strain>
    </source>
</reference>
<evidence type="ECO:0000256" key="1">
    <source>
        <dbReference type="SAM" id="Phobius"/>
    </source>
</evidence>
<dbReference type="InterPro" id="IPR021741">
    <property type="entry name" value="DUF3311"/>
</dbReference>
<keyword evidence="3" id="KW-1185">Reference proteome</keyword>
<dbReference type="Pfam" id="PF11755">
    <property type="entry name" value="DUF3311"/>
    <property type="match status" value="1"/>
</dbReference>
<keyword evidence="1" id="KW-0812">Transmembrane</keyword>
<name>A0A4U1L3E6_9SPHN</name>